<evidence type="ECO:0000313" key="13">
    <source>
        <dbReference type="EMBL" id="KAK5695343.1"/>
    </source>
</evidence>
<dbReference type="InterPro" id="IPR051526">
    <property type="entry name" value="Beta-Glucosidase_SUN"/>
</dbReference>
<dbReference type="PANTHER" id="PTHR31316:SF0">
    <property type="entry name" value="SECRETED BETA-GLUCOSIDASE SIM1-RELATED"/>
    <property type="match status" value="1"/>
</dbReference>
<gene>
    <name evidence="13" type="primary">SUN4</name>
    <name evidence="13" type="ORF">LTR97_008849</name>
</gene>
<evidence type="ECO:0000256" key="12">
    <source>
        <dbReference type="SAM" id="SignalP"/>
    </source>
</evidence>
<name>A0AAN7ZS93_9PEZI</name>
<dbReference type="GO" id="GO:0016798">
    <property type="term" value="F:hydrolase activity, acting on glycosyl bonds"/>
    <property type="evidence" value="ECO:0007669"/>
    <property type="project" value="UniProtKB-KW"/>
</dbReference>
<keyword evidence="10" id="KW-0624">Polysaccharide degradation</keyword>
<reference evidence="13" key="1">
    <citation type="submission" date="2023-08" db="EMBL/GenBank/DDBJ databases">
        <title>Black Yeasts Isolated from many extreme environments.</title>
        <authorList>
            <person name="Coleine C."/>
            <person name="Stajich J.E."/>
            <person name="Selbmann L."/>
        </authorList>
    </citation>
    <scope>NUCLEOTIDE SEQUENCE</scope>
    <source>
        <strain evidence="13">CCFEE 5810</strain>
    </source>
</reference>
<evidence type="ECO:0000256" key="11">
    <source>
        <dbReference type="SAM" id="MobiDB-lite"/>
    </source>
</evidence>
<evidence type="ECO:0000256" key="1">
    <source>
        <dbReference type="ARBA" id="ARBA00004191"/>
    </source>
</evidence>
<accession>A0AAN7ZS93</accession>
<dbReference type="PANTHER" id="PTHR31316">
    <property type="entry name" value="BETA-GLUCOSIDASE-LIKE PROTEIN NCA3, MITOCHONDRIAL-RELATED"/>
    <property type="match status" value="1"/>
</dbReference>
<keyword evidence="3" id="KW-0134">Cell wall</keyword>
<keyword evidence="9" id="KW-0961">Cell wall biogenesis/degradation</keyword>
<keyword evidence="4" id="KW-0964">Secreted</keyword>
<dbReference type="Proteomes" id="UP001310594">
    <property type="component" value="Unassembled WGS sequence"/>
</dbReference>
<evidence type="ECO:0000256" key="4">
    <source>
        <dbReference type="ARBA" id="ARBA00022525"/>
    </source>
</evidence>
<comment type="similarity">
    <text evidence="2">Belongs to the SUN family.</text>
</comment>
<evidence type="ECO:0000256" key="5">
    <source>
        <dbReference type="ARBA" id="ARBA00022729"/>
    </source>
</evidence>
<dbReference type="GO" id="GO:0000272">
    <property type="term" value="P:polysaccharide catabolic process"/>
    <property type="evidence" value="ECO:0007669"/>
    <property type="project" value="UniProtKB-KW"/>
</dbReference>
<feature type="region of interest" description="Disordered" evidence="11">
    <location>
        <begin position="121"/>
        <end position="195"/>
    </location>
</feature>
<evidence type="ECO:0000256" key="8">
    <source>
        <dbReference type="ARBA" id="ARBA00023295"/>
    </source>
</evidence>
<dbReference type="Pfam" id="PF03856">
    <property type="entry name" value="SUN"/>
    <property type="match status" value="1"/>
</dbReference>
<evidence type="ECO:0000256" key="2">
    <source>
        <dbReference type="ARBA" id="ARBA00010579"/>
    </source>
</evidence>
<feature type="signal peptide" evidence="12">
    <location>
        <begin position="1"/>
        <end position="16"/>
    </location>
</feature>
<protein>
    <submittedName>
        <fullName evidence="13">Sperm-associated antigen 4 protein</fullName>
    </submittedName>
</protein>
<feature type="compositionally biased region" description="Low complexity" evidence="11">
    <location>
        <begin position="161"/>
        <end position="190"/>
    </location>
</feature>
<dbReference type="GO" id="GO:0009277">
    <property type="term" value="C:fungal-type cell wall"/>
    <property type="evidence" value="ECO:0007669"/>
    <property type="project" value="TreeGrafter"/>
</dbReference>
<evidence type="ECO:0000256" key="9">
    <source>
        <dbReference type="ARBA" id="ARBA00023316"/>
    </source>
</evidence>
<evidence type="ECO:0000313" key="14">
    <source>
        <dbReference type="Proteomes" id="UP001310594"/>
    </source>
</evidence>
<keyword evidence="8" id="KW-0326">Glycosidase</keyword>
<keyword evidence="5 12" id="KW-0732">Signal</keyword>
<evidence type="ECO:0000256" key="7">
    <source>
        <dbReference type="ARBA" id="ARBA00023277"/>
    </source>
</evidence>
<dbReference type="InterPro" id="IPR005556">
    <property type="entry name" value="SUN"/>
</dbReference>
<comment type="caution">
    <text evidence="13">The sequence shown here is derived from an EMBL/GenBank/DDBJ whole genome shotgun (WGS) entry which is preliminary data.</text>
</comment>
<dbReference type="GO" id="GO:0031505">
    <property type="term" value="P:fungal-type cell wall organization"/>
    <property type="evidence" value="ECO:0007669"/>
    <property type="project" value="TreeGrafter"/>
</dbReference>
<dbReference type="AlphaFoldDB" id="A0AAN7ZS93"/>
<evidence type="ECO:0000256" key="3">
    <source>
        <dbReference type="ARBA" id="ARBA00022512"/>
    </source>
</evidence>
<organism evidence="13 14">
    <name type="scientific">Elasticomyces elasticus</name>
    <dbReference type="NCBI Taxonomy" id="574655"/>
    <lineage>
        <taxon>Eukaryota</taxon>
        <taxon>Fungi</taxon>
        <taxon>Dikarya</taxon>
        <taxon>Ascomycota</taxon>
        <taxon>Pezizomycotina</taxon>
        <taxon>Dothideomycetes</taxon>
        <taxon>Dothideomycetidae</taxon>
        <taxon>Mycosphaerellales</taxon>
        <taxon>Teratosphaeriaceae</taxon>
        <taxon>Elasticomyces</taxon>
    </lineage>
</organism>
<comment type="subcellular location">
    <subcellularLocation>
        <location evidence="1">Secreted</location>
        <location evidence="1">Cell wall</location>
    </subcellularLocation>
</comment>
<keyword evidence="7" id="KW-0119">Carbohydrate metabolism</keyword>
<dbReference type="GO" id="GO:0009986">
    <property type="term" value="C:cell surface"/>
    <property type="evidence" value="ECO:0007669"/>
    <property type="project" value="TreeGrafter"/>
</dbReference>
<feature type="chain" id="PRO_5042952848" evidence="12">
    <location>
        <begin position="17"/>
        <end position="474"/>
    </location>
</feature>
<keyword evidence="6" id="KW-0378">Hydrolase</keyword>
<proteinExistence type="inferred from homology"/>
<evidence type="ECO:0000256" key="10">
    <source>
        <dbReference type="ARBA" id="ARBA00023326"/>
    </source>
</evidence>
<dbReference type="EMBL" id="JAVRQU010000014">
    <property type="protein sequence ID" value="KAK5695343.1"/>
    <property type="molecule type" value="Genomic_DNA"/>
</dbReference>
<sequence length="474" mass="49216">MHTITLLATAIAVVAAVPHQHNHQHAHEKRQWNHGSGDSEVTNVEYQVVPGPTVMVYVLNGKPITEDEVKEGIANGTLVWENGGQLSVKSSSAVATSTSSAYEAPSSTSSPVYISTTTSSLEAYTPPSSTESSTAYSEQSSSYVAPTSTSEWSAPSPPSSTPSSDSSDSDSSSNSGSGNNSNYDSDSSTGVDRVFPDGELDCSTFPSEYGAIPVEWMGLGGWTGVQQPGDNNGGFSNIKTITKALVGDEGACTEGSYCSYACPAGYQKGQWPSTQGATGQSVGGIVCQGGKLHKTNPDMSGSLCMPGTDKVTVLVKNNLSKNVAICRTDYPGTEAETVPLDTQPGSTSNLTCPDADNYYNWQGGHTSAQYYVNPEGVAVQDACQWGSPDNPWGNYAPLNLGVGYSNGAAWLAIFQNAPTTSAKLDFAVEITGDNIVGSCKYSNGQYCSGSSCSSTTGCTVSIASGTATFVLSDS</sequence>
<feature type="compositionally biased region" description="Low complexity" evidence="11">
    <location>
        <begin position="122"/>
        <end position="154"/>
    </location>
</feature>
<evidence type="ECO:0000256" key="6">
    <source>
        <dbReference type="ARBA" id="ARBA00022801"/>
    </source>
</evidence>